<gene>
    <name evidence="6" type="ORF">ASZ90_011111</name>
</gene>
<dbReference type="PANTHER" id="PTHR11207">
    <property type="entry name" value="RIBONUCLEASE III"/>
    <property type="match status" value="1"/>
</dbReference>
<keyword evidence="1" id="KW-0540">Nuclease</keyword>
<dbReference type="Gene3D" id="1.10.1520.10">
    <property type="entry name" value="Ribonuclease III domain"/>
    <property type="match status" value="1"/>
</dbReference>
<keyword evidence="4" id="KW-0694">RNA-binding</keyword>
<dbReference type="EC" id="3.1.26.3" evidence="6"/>
<evidence type="ECO:0000259" key="5">
    <source>
        <dbReference type="PROSITE" id="PS50137"/>
    </source>
</evidence>
<evidence type="ECO:0000256" key="3">
    <source>
        <dbReference type="ARBA" id="ARBA00022801"/>
    </source>
</evidence>
<evidence type="ECO:0000313" key="6">
    <source>
        <dbReference type="EMBL" id="KUG19181.1"/>
    </source>
</evidence>
<dbReference type="SMART" id="SM00358">
    <property type="entry name" value="DSRM"/>
    <property type="match status" value="1"/>
</dbReference>
<protein>
    <submittedName>
        <fullName evidence="6">Ribonuclease iii</fullName>
        <ecNumber evidence="6">3.1.26.3</ecNumber>
    </submittedName>
</protein>
<dbReference type="GO" id="GO:0010468">
    <property type="term" value="P:regulation of gene expression"/>
    <property type="evidence" value="ECO:0007669"/>
    <property type="project" value="TreeGrafter"/>
</dbReference>
<accession>A0A0W8FE65</accession>
<sequence>MNKRIKVTANKNLADIVVKYDLKIDEAIRFREGEKPTMKMTANAFEAFIGAIHCAEGINKAREVILGIFVEELRNFDPEGNYKGRLQEHIARYSLGELIYRSSESGPGHKKAWAAAIYLNGEEIAQGVGYSKKRAEINAAREALQTLNAG</sequence>
<evidence type="ECO:0000256" key="2">
    <source>
        <dbReference type="ARBA" id="ARBA00022759"/>
    </source>
</evidence>
<comment type="caution">
    <text evidence="6">The sequence shown here is derived from an EMBL/GenBank/DDBJ whole genome shotgun (WGS) entry which is preliminary data.</text>
</comment>
<dbReference type="InterPro" id="IPR036389">
    <property type="entry name" value="RNase_III_sf"/>
</dbReference>
<dbReference type="CDD" id="cd10845">
    <property type="entry name" value="DSRM_RNAse_III_family"/>
    <property type="match status" value="1"/>
</dbReference>
<feature type="domain" description="DRBM" evidence="5">
    <location>
        <begin position="81"/>
        <end position="149"/>
    </location>
</feature>
<dbReference type="SUPFAM" id="SSF54768">
    <property type="entry name" value="dsRNA-binding domain-like"/>
    <property type="match status" value="1"/>
</dbReference>
<dbReference type="EMBL" id="LNQE01001318">
    <property type="protein sequence ID" value="KUG19181.1"/>
    <property type="molecule type" value="Genomic_DNA"/>
</dbReference>
<evidence type="ECO:0000256" key="1">
    <source>
        <dbReference type="ARBA" id="ARBA00022722"/>
    </source>
</evidence>
<proteinExistence type="predicted"/>
<evidence type="ECO:0000256" key="4">
    <source>
        <dbReference type="ARBA" id="ARBA00022884"/>
    </source>
</evidence>
<dbReference type="PANTHER" id="PTHR11207:SF0">
    <property type="entry name" value="RIBONUCLEASE 3"/>
    <property type="match status" value="1"/>
</dbReference>
<dbReference type="InterPro" id="IPR014720">
    <property type="entry name" value="dsRBD_dom"/>
</dbReference>
<keyword evidence="2" id="KW-0255">Endonuclease</keyword>
<dbReference type="GO" id="GO:0003725">
    <property type="term" value="F:double-stranded RNA binding"/>
    <property type="evidence" value="ECO:0007669"/>
    <property type="project" value="TreeGrafter"/>
</dbReference>
<dbReference type="GO" id="GO:0004525">
    <property type="term" value="F:ribonuclease III activity"/>
    <property type="evidence" value="ECO:0007669"/>
    <property type="project" value="UniProtKB-EC"/>
</dbReference>
<dbReference type="GO" id="GO:0005634">
    <property type="term" value="C:nucleus"/>
    <property type="evidence" value="ECO:0007669"/>
    <property type="project" value="TreeGrafter"/>
</dbReference>
<dbReference type="AlphaFoldDB" id="A0A0W8FE65"/>
<organism evidence="6">
    <name type="scientific">hydrocarbon metagenome</name>
    <dbReference type="NCBI Taxonomy" id="938273"/>
    <lineage>
        <taxon>unclassified sequences</taxon>
        <taxon>metagenomes</taxon>
        <taxon>ecological metagenomes</taxon>
    </lineage>
</organism>
<reference evidence="6" key="1">
    <citation type="journal article" date="2015" name="Proc. Natl. Acad. Sci. U.S.A.">
        <title>Networks of energetic and metabolic interactions define dynamics in microbial communities.</title>
        <authorList>
            <person name="Embree M."/>
            <person name="Liu J.K."/>
            <person name="Al-Bassam M.M."/>
            <person name="Zengler K."/>
        </authorList>
    </citation>
    <scope>NUCLEOTIDE SEQUENCE</scope>
</reference>
<name>A0A0W8FE65_9ZZZZ</name>
<dbReference type="Pfam" id="PF00035">
    <property type="entry name" value="dsrm"/>
    <property type="match status" value="1"/>
</dbReference>
<dbReference type="Gene3D" id="3.30.160.20">
    <property type="match status" value="1"/>
</dbReference>
<dbReference type="SUPFAM" id="SSF69065">
    <property type="entry name" value="RNase III domain-like"/>
    <property type="match status" value="1"/>
</dbReference>
<dbReference type="GO" id="GO:0006396">
    <property type="term" value="P:RNA processing"/>
    <property type="evidence" value="ECO:0007669"/>
    <property type="project" value="InterPro"/>
</dbReference>
<dbReference type="PROSITE" id="PS50137">
    <property type="entry name" value="DS_RBD"/>
    <property type="match status" value="1"/>
</dbReference>
<keyword evidence="3 6" id="KW-0378">Hydrolase</keyword>